<protein>
    <submittedName>
        <fullName evidence="2">CGNR zinc finger domain-containing protein</fullName>
    </submittedName>
</protein>
<evidence type="ECO:0000259" key="1">
    <source>
        <dbReference type="Pfam" id="PF11706"/>
    </source>
</evidence>
<accession>A0ABZ1ZK96</accession>
<dbReference type="Pfam" id="PF11706">
    <property type="entry name" value="zf-CGNR"/>
    <property type="match status" value="1"/>
</dbReference>
<keyword evidence="3" id="KW-1185">Reference proteome</keyword>
<proteinExistence type="predicted"/>
<dbReference type="Proteomes" id="UP001431926">
    <property type="component" value="Chromosome"/>
</dbReference>
<gene>
    <name evidence="2" type="ORF">OG367_16360</name>
</gene>
<dbReference type="InterPro" id="IPR010852">
    <property type="entry name" value="ABATE"/>
</dbReference>
<dbReference type="InterPro" id="IPR023286">
    <property type="entry name" value="ABATE_dom_sf"/>
</dbReference>
<feature type="domain" description="Zinc finger CGNR" evidence="1">
    <location>
        <begin position="148"/>
        <end position="191"/>
    </location>
</feature>
<dbReference type="SUPFAM" id="SSF160904">
    <property type="entry name" value="Jann2411-like"/>
    <property type="match status" value="1"/>
</dbReference>
<dbReference type="EMBL" id="CP109491">
    <property type="protein sequence ID" value="WUX37714.1"/>
    <property type="molecule type" value="Genomic_DNA"/>
</dbReference>
<dbReference type="PANTHER" id="PTHR35525">
    <property type="entry name" value="BLL6575 PROTEIN"/>
    <property type="match status" value="1"/>
</dbReference>
<organism evidence="2 3">
    <name type="scientific">Streptomyces anulatus</name>
    <name type="common">Streptomyces chrysomallus</name>
    <dbReference type="NCBI Taxonomy" id="1892"/>
    <lineage>
        <taxon>Bacteria</taxon>
        <taxon>Bacillati</taxon>
        <taxon>Actinomycetota</taxon>
        <taxon>Actinomycetes</taxon>
        <taxon>Kitasatosporales</taxon>
        <taxon>Streptomycetaceae</taxon>
        <taxon>Streptomyces</taxon>
    </lineage>
</organism>
<dbReference type="Gene3D" id="1.10.3300.10">
    <property type="entry name" value="Jann2411-like domain"/>
    <property type="match status" value="1"/>
</dbReference>
<dbReference type="InterPro" id="IPR021005">
    <property type="entry name" value="Znf_CGNR"/>
</dbReference>
<evidence type="ECO:0000313" key="2">
    <source>
        <dbReference type="EMBL" id="WUX37714.1"/>
    </source>
</evidence>
<dbReference type="RefSeq" id="WP_329356313.1">
    <property type="nucleotide sequence ID" value="NZ_CP109490.1"/>
</dbReference>
<dbReference type="PANTHER" id="PTHR35525:SF3">
    <property type="entry name" value="BLL6575 PROTEIN"/>
    <property type="match status" value="1"/>
</dbReference>
<dbReference type="Pfam" id="PF07336">
    <property type="entry name" value="ABATE"/>
    <property type="match status" value="1"/>
</dbReference>
<evidence type="ECO:0000313" key="3">
    <source>
        <dbReference type="Proteomes" id="UP001431926"/>
    </source>
</evidence>
<name>A0ABZ1ZK96_STRAQ</name>
<sequence length="200" mass="21507">MPHPLGADPRPLTAEPLALDLLNTRWADAEGAHDLLDSETGLALWLSSTPVREQLAPLSTTADGATLGRLLETRTALEALVTAATEDRTATRGAMAALNEVLAHGRIRRALGADGLPESAVEVDDPSWGPSWYAADNWLRLMADRPDRIRPCANDACVLHFYDVSKNGTRRWCSMAGCGNRAKAQRHYARHTGTGTGTGT</sequence>
<reference evidence="2" key="1">
    <citation type="submission" date="2022-10" db="EMBL/GenBank/DDBJ databases">
        <title>The complete genomes of actinobacterial strains from the NBC collection.</title>
        <authorList>
            <person name="Joergensen T.S."/>
            <person name="Alvarez Arevalo M."/>
            <person name="Sterndorff E.B."/>
            <person name="Faurdal D."/>
            <person name="Vuksanovic O."/>
            <person name="Mourched A.-S."/>
            <person name="Charusanti P."/>
            <person name="Shaw S."/>
            <person name="Blin K."/>
            <person name="Weber T."/>
        </authorList>
    </citation>
    <scope>NUCLEOTIDE SEQUENCE</scope>
    <source>
        <strain evidence="2">NBC_01436</strain>
    </source>
</reference>